<dbReference type="SUPFAM" id="SSF52540">
    <property type="entry name" value="P-loop containing nucleoside triphosphate hydrolases"/>
    <property type="match status" value="1"/>
</dbReference>
<dbReference type="InterPro" id="IPR001482">
    <property type="entry name" value="T2SS/T4SS_dom"/>
</dbReference>
<organism evidence="3 4">
    <name type="scientific">Aurantimicrobium minutum</name>
    <dbReference type="NCBI Taxonomy" id="708131"/>
    <lineage>
        <taxon>Bacteria</taxon>
        <taxon>Bacillati</taxon>
        <taxon>Actinomycetota</taxon>
        <taxon>Actinomycetes</taxon>
        <taxon>Micrococcales</taxon>
        <taxon>Microbacteriaceae</taxon>
        <taxon>Aurantimicrobium</taxon>
    </lineage>
</organism>
<dbReference type="GO" id="GO:0016887">
    <property type="term" value="F:ATP hydrolysis activity"/>
    <property type="evidence" value="ECO:0007669"/>
    <property type="project" value="InterPro"/>
</dbReference>
<dbReference type="EMBL" id="AP017457">
    <property type="protein sequence ID" value="BAU98609.1"/>
    <property type="molecule type" value="Genomic_DNA"/>
</dbReference>
<dbReference type="Proteomes" id="UP000243847">
    <property type="component" value="Chromosome sequence1"/>
</dbReference>
<dbReference type="Gene3D" id="3.40.50.300">
    <property type="entry name" value="P-loop containing nucleotide triphosphate hydrolases"/>
    <property type="match status" value="1"/>
</dbReference>
<reference evidence="3 4" key="1">
    <citation type="journal article" date="2016" name="Genome Announc.">
        <title>Complete Genome Sequence of Aurantimicrobium minutum Type Strain KNCT, a Planktonic Ultramicrobacterium Isolated from River Water.</title>
        <authorList>
            <person name="Nakai R."/>
            <person name="Fujisawa T."/>
            <person name="Nakamura Y."/>
            <person name="Nishide H."/>
            <person name="Uchiyama I."/>
            <person name="Baba T."/>
            <person name="Toyoda A."/>
            <person name="Fujiyama A."/>
            <person name="Naganuma T."/>
            <person name="Niki H."/>
        </authorList>
    </citation>
    <scope>NUCLEOTIDE SEQUENCE [LARGE SCALE GENOMIC DNA]</scope>
    <source>
        <strain evidence="3 4">KNC</strain>
    </source>
</reference>
<dbReference type="InterPro" id="IPR050921">
    <property type="entry name" value="T4SS_GSP_E_ATPase"/>
</dbReference>
<dbReference type="CDD" id="cd01130">
    <property type="entry name" value="VirB11-like_ATPase"/>
    <property type="match status" value="1"/>
</dbReference>
<dbReference type="OrthoDB" id="9810761at2"/>
<sequence>MFALLDTQIRNPLVTDILISSNAGMWVDQGSGLIPVPRWEATEKEVRALAVELIDRGGRHLDIAHPCVDVRLEGGIRVHAALAPVAAHGTAISIRIPRHHDLTWEKLQEQGYLSPQQHEYLHAAVASQQTILVTGAAGAGKTSLLALLLSDADPHQRILVLEDVAELQIRHPHVITLEARQANNEGAGGLTLEQLVPQALRMRADRLVLGECRGSELGAVLSALNTGHTGGGMTLHANTLSDVPARLRALGFLSGLSEALLTTLVHGAVDLVVHVERGEHGRRIAQMGKFAQNFRSLEIHPLRFGSS</sequence>
<dbReference type="AlphaFoldDB" id="A0A173LUX1"/>
<name>A0A173LUX1_9MICO</name>
<feature type="domain" description="Bacterial type II secretion system protein E" evidence="2">
    <location>
        <begin position="75"/>
        <end position="260"/>
    </location>
</feature>
<evidence type="ECO:0000256" key="1">
    <source>
        <dbReference type="ARBA" id="ARBA00006611"/>
    </source>
</evidence>
<keyword evidence="3" id="KW-0347">Helicase</keyword>
<dbReference type="GeneID" id="80451248"/>
<keyword evidence="3" id="KW-0378">Hydrolase</keyword>
<dbReference type="Pfam" id="PF00437">
    <property type="entry name" value="T2SSE"/>
    <property type="match status" value="1"/>
</dbReference>
<comment type="similarity">
    <text evidence="1">Belongs to the GSP E family.</text>
</comment>
<dbReference type="Gene3D" id="3.30.450.90">
    <property type="match status" value="1"/>
</dbReference>
<dbReference type="PANTHER" id="PTHR30486">
    <property type="entry name" value="TWITCHING MOTILITY PROTEIN PILT"/>
    <property type="match status" value="1"/>
</dbReference>
<dbReference type="PANTHER" id="PTHR30486:SF6">
    <property type="entry name" value="TYPE IV PILUS RETRACTATION ATPASE PILT"/>
    <property type="match status" value="1"/>
</dbReference>
<accession>A0A173LUX1</accession>
<proteinExistence type="inferred from homology"/>
<evidence type="ECO:0000259" key="2">
    <source>
        <dbReference type="Pfam" id="PF00437"/>
    </source>
</evidence>
<protein>
    <submittedName>
        <fullName evidence="3">Helicase/secretion neighborhood ATPase</fullName>
    </submittedName>
</protein>
<evidence type="ECO:0000313" key="4">
    <source>
        <dbReference type="Proteomes" id="UP000243847"/>
    </source>
</evidence>
<dbReference type="KEGG" id="amin:AUMI_10660"/>
<keyword evidence="3" id="KW-0547">Nucleotide-binding</keyword>
<gene>
    <name evidence="3" type="ORF">AUMI_10660</name>
</gene>
<evidence type="ECO:0000313" key="3">
    <source>
        <dbReference type="EMBL" id="BAU98609.1"/>
    </source>
</evidence>
<keyword evidence="3" id="KW-0067">ATP-binding</keyword>
<dbReference type="RefSeq" id="WP_096380073.1">
    <property type="nucleotide sequence ID" value="NZ_AP017457.1"/>
</dbReference>
<dbReference type="InterPro" id="IPR027417">
    <property type="entry name" value="P-loop_NTPase"/>
</dbReference>
<dbReference type="GO" id="GO:0004386">
    <property type="term" value="F:helicase activity"/>
    <property type="evidence" value="ECO:0007669"/>
    <property type="project" value="UniProtKB-KW"/>
</dbReference>